<accession>E3RYK9</accession>
<dbReference type="EC" id="5.6.2.4" evidence="3"/>
<dbReference type="Pfam" id="PF00271">
    <property type="entry name" value="Helicase_C"/>
    <property type="match status" value="1"/>
</dbReference>
<dbReference type="GO" id="GO:0005634">
    <property type="term" value="C:nucleus"/>
    <property type="evidence" value="ECO:0007669"/>
    <property type="project" value="TreeGrafter"/>
</dbReference>
<dbReference type="OrthoDB" id="2608216at2759"/>
<dbReference type="InterPro" id="IPR027417">
    <property type="entry name" value="P-loop_NTPase"/>
</dbReference>
<dbReference type="InterPro" id="IPR001650">
    <property type="entry name" value="Helicase_C-like"/>
</dbReference>
<evidence type="ECO:0000313" key="5">
    <source>
        <dbReference type="EMBL" id="EFQ89190.1"/>
    </source>
</evidence>
<sequence length="111" mass="12129">MGSDEEKARMVRSFTLGIEKLCTATNMLGLGLDAVGVRVVIHVAMCPLLLQYVQESGRAGRTGLDSDSIVLRACYATKGGRVEKALGYKLERPAKEFLTKQAAMRARRVEV</sequence>
<evidence type="ECO:0000259" key="4">
    <source>
        <dbReference type="PROSITE" id="PS51194"/>
    </source>
</evidence>
<reference evidence="5 6" key="1">
    <citation type="journal article" date="2010" name="Genome Biol.">
        <title>A first genome assembly of the barley fungal pathogen Pyrenophora teres f. teres.</title>
        <authorList>
            <person name="Ellwood S.R."/>
            <person name="Liu Z."/>
            <person name="Syme R.A."/>
            <person name="Lai Z."/>
            <person name="Hane J.K."/>
            <person name="Keiper F."/>
            <person name="Moffat C.S."/>
            <person name="Oliver R.P."/>
            <person name="Friesen T.L."/>
        </authorList>
    </citation>
    <scope>NUCLEOTIDE SEQUENCE [LARGE SCALE GENOMIC DNA]</scope>
    <source>
        <strain evidence="5 6">0-1</strain>
    </source>
</reference>
<dbReference type="PANTHER" id="PTHR13710">
    <property type="entry name" value="DNA HELICASE RECQ FAMILY MEMBER"/>
    <property type="match status" value="1"/>
</dbReference>
<dbReference type="GO" id="GO:0005737">
    <property type="term" value="C:cytoplasm"/>
    <property type="evidence" value="ECO:0007669"/>
    <property type="project" value="TreeGrafter"/>
</dbReference>
<dbReference type="GO" id="GO:0000724">
    <property type="term" value="P:double-strand break repair via homologous recombination"/>
    <property type="evidence" value="ECO:0007669"/>
    <property type="project" value="TreeGrafter"/>
</dbReference>
<proteinExistence type="inferred from homology"/>
<dbReference type="PANTHER" id="PTHR13710:SF149">
    <property type="entry name" value="ATP-DEPENDENT DNA HELICASE TLH2"/>
    <property type="match status" value="1"/>
</dbReference>
<dbReference type="PROSITE" id="PS51194">
    <property type="entry name" value="HELICASE_CTER"/>
    <property type="match status" value="1"/>
</dbReference>
<dbReference type="Proteomes" id="UP000001067">
    <property type="component" value="Unassembled WGS sequence"/>
</dbReference>
<evidence type="ECO:0000256" key="2">
    <source>
        <dbReference type="ARBA" id="ARBA00034617"/>
    </source>
</evidence>
<dbReference type="SUPFAM" id="SSF52540">
    <property type="entry name" value="P-loop containing nucleoside triphosphate hydrolases"/>
    <property type="match status" value="1"/>
</dbReference>
<feature type="domain" description="Helicase C-terminal" evidence="4">
    <location>
        <begin position="1"/>
        <end position="110"/>
    </location>
</feature>
<name>E3RYK9_PYRTT</name>
<dbReference type="GO" id="GO:0043138">
    <property type="term" value="F:3'-5' DNA helicase activity"/>
    <property type="evidence" value="ECO:0007669"/>
    <property type="project" value="UniProtKB-EC"/>
</dbReference>
<dbReference type="GO" id="GO:0009378">
    <property type="term" value="F:four-way junction helicase activity"/>
    <property type="evidence" value="ECO:0007669"/>
    <property type="project" value="TreeGrafter"/>
</dbReference>
<dbReference type="KEGG" id="pte:PTT_14641"/>
<evidence type="ECO:0000313" key="6">
    <source>
        <dbReference type="Proteomes" id="UP000001067"/>
    </source>
</evidence>
<dbReference type="AlphaFoldDB" id="E3RYK9"/>
<organism evidence="6">
    <name type="scientific">Pyrenophora teres f. teres (strain 0-1)</name>
    <name type="common">Barley net blotch fungus</name>
    <name type="synonym">Drechslera teres f. teres</name>
    <dbReference type="NCBI Taxonomy" id="861557"/>
    <lineage>
        <taxon>Eukaryota</taxon>
        <taxon>Fungi</taxon>
        <taxon>Dikarya</taxon>
        <taxon>Ascomycota</taxon>
        <taxon>Pezizomycotina</taxon>
        <taxon>Dothideomycetes</taxon>
        <taxon>Pleosporomycetidae</taxon>
        <taxon>Pleosporales</taxon>
        <taxon>Pleosporineae</taxon>
        <taxon>Pleosporaceae</taxon>
        <taxon>Pyrenophora</taxon>
    </lineage>
</organism>
<dbReference type="HOGENOM" id="CLU_2159706_0_0_1"/>
<gene>
    <name evidence="5" type="ORF">PTT_14641</name>
</gene>
<protein>
    <recommendedName>
        <fullName evidence="3">DNA 3'-5' helicase</fullName>
        <ecNumber evidence="3">5.6.2.4</ecNumber>
    </recommendedName>
</protein>
<dbReference type="GO" id="GO:0005694">
    <property type="term" value="C:chromosome"/>
    <property type="evidence" value="ECO:0007669"/>
    <property type="project" value="TreeGrafter"/>
</dbReference>
<comment type="similarity">
    <text evidence="1">Belongs to the helicase family. RecQ subfamily.</text>
</comment>
<keyword evidence="6" id="KW-1185">Reference proteome</keyword>
<evidence type="ECO:0000256" key="3">
    <source>
        <dbReference type="ARBA" id="ARBA00034808"/>
    </source>
</evidence>
<comment type="catalytic activity">
    <reaction evidence="2">
        <text>Couples ATP hydrolysis with the unwinding of duplex DNA by translocating in the 3'-5' direction.</text>
        <dbReference type="EC" id="5.6.2.4"/>
    </reaction>
</comment>
<dbReference type="Gene3D" id="3.40.50.300">
    <property type="entry name" value="P-loop containing nucleotide triphosphate hydrolases"/>
    <property type="match status" value="1"/>
</dbReference>
<evidence type="ECO:0000256" key="1">
    <source>
        <dbReference type="ARBA" id="ARBA00005446"/>
    </source>
</evidence>
<dbReference type="EMBL" id="GL535913">
    <property type="protein sequence ID" value="EFQ89190.1"/>
    <property type="molecule type" value="Genomic_DNA"/>
</dbReference>